<feature type="region of interest" description="Disordered" evidence="4">
    <location>
        <begin position="181"/>
        <end position="227"/>
    </location>
</feature>
<dbReference type="AlphaFoldDB" id="A0A6A6A8F9"/>
<feature type="region of interest" description="Disordered" evidence="4">
    <location>
        <begin position="932"/>
        <end position="962"/>
    </location>
</feature>
<evidence type="ECO:0000256" key="3">
    <source>
        <dbReference type="ARBA" id="ARBA00022801"/>
    </source>
</evidence>
<feature type="region of interest" description="Disordered" evidence="4">
    <location>
        <begin position="498"/>
        <end position="525"/>
    </location>
</feature>
<dbReference type="GO" id="GO:0019783">
    <property type="term" value="F:ubiquitin-like protein peptidase activity"/>
    <property type="evidence" value="ECO:0007669"/>
    <property type="project" value="UniProtKB-ARBA"/>
</dbReference>
<evidence type="ECO:0000259" key="5">
    <source>
        <dbReference type="Pfam" id="PF02902"/>
    </source>
</evidence>
<dbReference type="Pfam" id="PF02902">
    <property type="entry name" value="Peptidase_C48"/>
    <property type="match status" value="1"/>
</dbReference>
<feature type="domain" description="Ubiquitin-like protease family profile" evidence="5">
    <location>
        <begin position="360"/>
        <end position="452"/>
    </location>
</feature>
<keyword evidence="2" id="KW-0645">Protease</keyword>
<dbReference type="SUPFAM" id="SSF54001">
    <property type="entry name" value="Cysteine proteinases"/>
    <property type="match status" value="1"/>
</dbReference>
<dbReference type="GO" id="GO:0006508">
    <property type="term" value="P:proteolysis"/>
    <property type="evidence" value="ECO:0007669"/>
    <property type="project" value="UniProtKB-KW"/>
</dbReference>
<keyword evidence="7" id="KW-1185">Reference proteome</keyword>
<accession>A0A6A6A8F9</accession>
<dbReference type="Gene3D" id="3.40.395.10">
    <property type="entry name" value="Adenoviral Proteinase, Chain A"/>
    <property type="match status" value="1"/>
</dbReference>
<evidence type="ECO:0000256" key="4">
    <source>
        <dbReference type="SAM" id="MobiDB-lite"/>
    </source>
</evidence>
<protein>
    <recommendedName>
        <fullName evidence="5">Ubiquitin-like protease family profile domain-containing protein</fullName>
    </recommendedName>
</protein>
<dbReference type="GeneID" id="54407287"/>
<feature type="compositionally biased region" description="Basic and acidic residues" evidence="4">
    <location>
        <begin position="1"/>
        <end position="11"/>
    </location>
</feature>
<gene>
    <name evidence="6" type="ORF">P153DRAFT_359257</name>
</gene>
<evidence type="ECO:0000256" key="1">
    <source>
        <dbReference type="ARBA" id="ARBA00005234"/>
    </source>
</evidence>
<dbReference type="Proteomes" id="UP000799771">
    <property type="component" value="Unassembled WGS sequence"/>
</dbReference>
<reference evidence="6" key="1">
    <citation type="journal article" date="2020" name="Stud. Mycol.">
        <title>101 Dothideomycetes genomes: a test case for predicting lifestyles and emergence of pathogens.</title>
        <authorList>
            <person name="Haridas S."/>
            <person name="Albert R."/>
            <person name="Binder M."/>
            <person name="Bloem J."/>
            <person name="Labutti K."/>
            <person name="Salamov A."/>
            <person name="Andreopoulos B."/>
            <person name="Baker S."/>
            <person name="Barry K."/>
            <person name="Bills G."/>
            <person name="Bluhm B."/>
            <person name="Cannon C."/>
            <person name="Castanera R."/>
            <person name="Culley D."/>
            <person name="Daum C."/>
            <person name="Ezra D."/>
            <person name="Gonzalez J."/>
            <person name="Henrissat B."/>
            <person name="Kuo A."/>
            <person name="Liang C."/>
            <person name="Lipzen A."/>
            <person name="Lutzoni F."/>
            <person name="Magnuson J."/>
            <person name="Mondo S."/>
            <person name="Nolan M."/>
            <person name="Ohm R."/>
            <person name="Pangilinan J."/>
            <person name="Park H.-J."/>
            <person name="Ramirez L."/>
            <person name="Alfaro M."/>
            <person name="Sun H."/>
            <person name="Tritt A."/>
            <person name="Yoshinaga Y."/>
            <person name="Zwiers L.-H."/>
            <person name="Turgeon B."/>
            <person name="Goodwin S."/>
            <person name="Spatafora J."/>
            <person name="Crous P."/>
            <person name="Grigoriev I."/>
        </authorList>
    </citation>
    <scope>NUCLEOTIDE SEQUENCE</scope>
    <source>
        <strain evidence="6">CBS 119687</strain>
    </source>
</reference>
<evidence type="ECO:0000256" key="2">
    <source>
        <dbReference type="ARBA" id="ARBA00022670"/>
    </source>
</evidence>
<organism evidence="6 7">
    <name type="scientific">Dothidotthia symphoricarpi CBS 119687</name>
    <dbReference type="NCBI Taxonomy" id="1392245"/>
    <lineage>
        <taxon>Eukaryota</taxon>
        <taxon>Fungi</taxon>
        <taxon>Dikarya</taxon>
        <taxon>Ascomycota</taxon>
        <taxon>Pezizomycotina</taxon>
        <taxon>Dothideomycetes</taxon>
        <taxon>Pleosporomycetidae</taxon>
        <taxon>Pleosporales</taxon>
        <taxon>Dothidotthiaceae</taxon>
        <taxon>Dothidotthia</taxon>
    </lineage>
</organism>
<dbReference type="RefSeq" id="XP_033521323.1">
    <property type="nucleotide sequence ID" value="XM_033666855.1"/>
</dbReference>
<proteinExistence type="inferred from homology"/>
<dbReference type="InterPro" id="IPR038765">
    <property type="entry name" value="Papain-like_cys_pep_sf"/>
</dbReference>
<feature type="compositionally biased region" description="Polar residues" evidence="4">
    <location>
        <begin position="55"/>
        <end position="71"/>
    </location>
</feature>
<dbReference type="EMBL" id="ML977512">
    <property type="protein sequence ID" value="KAF2126931.1"/>
    <property type="molecule type" value="Genomic_DNA"/>
</dbReference>
<dbReference type="InterPro" id="IPR003653">
    <property type="entry name" value="Peptidase_C48_C"/>
</dbReference>
<sequence>MSTSRSHDGSTRGRKQSGDGNQIPSPPVKQVLPWERMRKTHETGPATFEFWGRPGTSSSTLQAVQSPTKISSPLHGQGLETPSSDKVTIVSPPVADQMVDLPGEQESDDFPMAMELDDFSVPPPAEVTLPRYESNMSVQDYADRCLPALLQAMNLPAASVQQSSSMARKLAELVQLALSPTSGATSEPAGHGTKGDPIDVESHVPDTAKAEREAVEDSQEAMEMAKSAASSPTAAAISQIQRLVGGCTDSIKLKVYPEQYQFTTISEDSFIAPETAVYMRHVRRLASGRQLCDSILHAISRMKAPFRNVFTDTLGWTVYDNRVLFPMSSSEYFRHQPLNKDGSSDAEQYLMFLFDPTVTLLIWILGYRNHWVTCTATPDGRVLIYDSAGYKPDVAERRALHQITAMTSSPHIQEQWQNHQWTVQFGPCPTQRNGSDCGIFALECALELFHHGRITTTGATRDCEAIRMSYIQLVQDGVQAAIDQDLFAPNLASVGQDNGAFDDSSDEYQGSSDGDDNDCDFMDVDDVGDDSNSNEFDSVGDCDVKSTVRPIDWMAKLPIATELDVEQAKRQKTLWTTKYGPSRSQTTCIWNQPRRTINQVVISYLLTCPNGRAPYSKIREVLENTIDTRRRLSETKGSGFKSVFLSGIKWTELTGKYHRSSAEPIPLMIVSAKGEQQPLQRTLVIVQIRASSNPDHEKAMHLLERGRQLLEAFNDRVPIPTGVTSHPYTAADLDNFYPREHGHIIHHMWGISSNDFLLVEQHKALHSRVMDHFHQLGIPLHVIVVGTGADGLSTNNQSWKKLSERWPGFSIDVCLLIPRPSAVLDYLPALASCADSSLATIYASIQSLCTAFEAIPKRQVDDGPDMFLADRSAARDLSLAEALVRLFQLVYDYKEESKAWIRGGYVELAGDRPAAGLYQELGLHLQRNSFRLGAQKKAPRARRTKQPPPLPRPLTKKQHQNELARIRKARKNENNPLFKQRGPRV</sequence>
<feature type="compositionally biased region" description="Acidic residues" evidence="4">
    <location>
        <begin position="513"/>
        <end position="525"/>
    </location>
</feature>
<dbReference type="OrthoDB" id="1939479at2759"/>
<keyword evidence="3" id="KW-0378">Hydrolase</keyword>
<feature type="compositionally biased region" description="Basic and acidic residues" evidence="4">
    <location>
        <begin position="193"/>
        <end position="215"/>
    </location>
</feature>
<comment type="similarity">
    <text evidence="1">Belongs to the peptidase C48 family.</text>
</comment>
<dbReference type="GO" id="GO:0008234">
    <property type="term" value="F:cysteine-type peptidase activity"/>
    <property type="evidence" value="ECO:0007669"/>
    <property type="project" value="InterPro"/>
</dbReference>
<evidence type="ECO:0000313" key="7">
    <source>
        <dbReference type="Proteomes" id="UP000799771"/>
    </source>
</evidence>
<feature type="region of interest" description="Disordered" evidence="4">
    <location>
        <begin position="1"/>
        <end position="86"/>
    </location>
</feature>
<name>A0A6A6A8F9_9PLEO</name>
<evidence type="ECO:0000313" key="6">
    <source>
        <dbReference type="EMBL" id="KAF2126931.1"/>
    </source>
</evidence>